<accession>A0A6C0D7D5</accession>
<dbReference type="AlphaFoldDB" id="A0A6C0D7D5"/>
<proteinExistence type="predicted"/>
<name>A0A6C0D7D5_9ZZZZ</name>
<protein>
    <submittedName>
        <fullName evidence="1">Uncharacterized protein</fullName>
    </submittedName>
</protein>
<evidence type="ECO:0000313" key="1">
    <source>
        <dbReference type="EMBL" id="QHT12946.1"/>
    </source>
</evidence>
<sequence length="328" mass="39872">MNLPELFDYKYYSNYYPDLKEAFGDNEELLKEHYLKYGYYENRKYFDIPDDFDWKKYILANPLFFPNMEDKTKKNAITHFFKNEYNPDKSYDDYKLIKNIDLDYKPIIILYYAFLNNDKNWKDMITQQIYDIMRTKIYEVLYKFHVVLLGKKNDIDELKNYLIQNYKNVELEFTEVYENKYEFPAIQKIKELAIENPDKLFIYSHSKGMVNHNPSSERTMIEKILTRKTVLDWETTLFIFETYPEIKKAGLSPAEGGWVWFNFWWARGSYITECKSLEKKEYYEESERFECEGWLGDGSKTWKDIYSLTRKLIHIPSDPLDELWLYGL</sequence>
<organism evidence="1">
    <name type="scientific">viral metagenome</name>
    <dbReference type="NCBI Taxonomy" id="1070528"/>
    <lineage>
        <taxon>unclassified sequences</taxon>
        <taxon>metagenomes</taxon>
        <taxon>organismal metagenomes</taxon>
    </lineage>
</organism>
<reference evidence="1" key="1">
    <citation type="journal article" date="2020" name="Nature">
        <title>Giant virus diversity and host interactions through global metagenomics.</title>
        <authorList>
            <person name="Schulz F."/>
            <person name="Roux S."/>
            <person name="Paez-Espino D."/>
            <person name="Jungbluth S."/>
            <person name="Walsh D.A."/>
            <person name="Denef V.J."/>
            <person name="McMahon K.D."/>
            <person name="Konstantinidis K.T."/>
            <person name="Eloe-Fadrosh E.A."/>
            <person name="Kyrpides N.C."/>
            <person name="Woyke T."/>
        </authorList>
    </citation>
    <scope>NUCLEOTIDE SEQUENCE</scope>
    <source>
        <strain evidence="1">GVMAG-M-3300023174-130</strain>
    </source>
</reference>
<dbReference type="EMBL" id="MN739553">
    <property type="protein sequence ID" value="QHT12946.1"/>
    <property type="molecule type" value="Genomic_DNA"/>
</dbReference>